<dbReference type="Pfam" id="PF14361">
    <property type="entry name" value="RsbRD_N"/>
    <property type="match status" value="1"/>
</dbReference>
<dbReference type="InterPro" id="IPR051448">
    <property type="entry name" value="CdaR-like_regulators"/>
</dbReference>
<dbReference type="InterPro" id="IPR025751">
    <property type="entry name" value="RsbRD_N_dom"/>
</dbReference>
<reference evidence="3 4" key="1">
    <citation type="submission" date="2020-02" db="EMBL/GenBank/DDBJ databases">
        <title>Whole-genome analyses of novel actinobacteria.</title>
        <authorList>
            <person name="Sahin N."/>
        </authorList>
    </citation>
    <scope>NUCLEOTIDE SEQUENCE [LARGE SCALE GENOMIC DNA]</scope>
    <source>
        <strain evidence="3 4">KC13</strain>
    </source>
</reference>
<dbReference type="Pfam" id="PF13556">
    <property type="entry name" value="HTH_30"/>
    <property type="match status" value="1"/>
</dbReference>
<name>A0A6M1R756_9ACTN</name>
<dbReference type="PANTHER" id="PTHR33744">
    <property type="entry name" value="CARBOHYDRATE DIACID REGULATOR"/>
    <property type="match status" value="1"/>
</dbReference>
<sequence>MTTRQRDWEAVVDLIERVLADDDLLPAVVAAVRSHVEESATLPVSDITGHTRVLLTAAGRAVAGRRAPTEAELIVVEQLAVNRSRQGIPIDVVLGSVRISERAIWARTRELAEEAGIAADSLLDARELYDDWADAVRTRLIRAHREAPRTRDVWDRDAEAVRRLLEGGSAAALTAAERGFAAGAGLWVLVTRSGDTASAAAVQRLADGNGPGLAATVGDAVVAVVPGPPVLRPGGTSPVVGIAGPVAAEELGVAHRLAVAVVPAADATGLSGAVHIGDVAPIAALISRPDLAEALTLRHREARRELGSAAEAVARTVRAWLEADRDTAAVARALYVHENTVRNRVQRFATVTGIDPHRTFGAVSAWWLCHAWTADS</sequence>
<dbReference type="Gene3D" id="1.10.10.2840">
    <property type="entry name" value="PucR C-terminal helix-turn-helix domain"/>
    <property type="match status" value="1"/>
</dbReference>
<gene>
    <name evidence="3" type="ORF">G5C66_17480</name>
</gene>
<dbReference type="PANTHER" id="PTHR33744:SF7">
    <property type="entry name" value="PUCR FAMILY TRANSCRIPTIONAL REGULATOR"/>
    <property type="match status" value="1"/>
</dbReference>
<feature type="domain" description="PucR C-terminal helix-turn-helix" evidence="1">
    <location>
        <begin position="315"/>
        <end position="370"/>
    </location>
</feature>
<protein>
    <submittedName>
        <fullName evidence="3">PucR family transcriptional regulator</fullName>
    </submittedName>
</protein>
<dbReference type="RefSeq" id="WP_165112241.1">
    <property type="nucleotide sequence ID" value="NZ_JAALAA010000015.1"/>
</dbReference>
<keyword evidence="4" id="KW-1185">Reference proteome</keyword>
<proteinExistence type="predicted"/>
<feature type="domain" description="RsbT co-antagonist protein RsbRD N-terminal" evidence="2">
    <location>
        <begin position="22"/>
        <end position="149"/>
    </location>
</feature>
<evidence type="ECO:0000259" key="2">
    <source>
        <dbReference type="Pfam" id="PF14361"/>
    </source>
</evidence>
<accession>A0A6M1R756</accession>
<evidence type="ECO:0000313" key="3">
    <source>
        <dbReference type="EMBL" id="NGN94521.1"/>
    </source>
</evidence>
<dbReference type="InterPro" id="IPR042070">
    <property type="entry name" value="PucR_C-HTH_sf"/>
</dbReference>
<dbReference type="AlphaFoldDB" id="A0A6M1R756"/>
<dbReference type="InterPro" id="IPR025736">
    <property type="entry name" value="PucR_C-HTH_dom"/>
</dbReference>
<comment type="caution">
    <text evidence="3">The sequence shown here is derived from an EMBL/GenBank/DDBJ whole genome shotgun (WGS) entry which is preliminary data.</text>
</comment>
<evidence type="ECO:0000259" key="1">
    <source>
        <dbReference type="Pfam" id="PF13556"/>
    </source>
</evidence>
<organism evidence="3 4">
    <name type="scientific">Nocardioides turkmenicus</name>
    <dbReference type="NCBI Taxonomy" id="2711220"/>
    <lineage>
        <taxon>Bacteria</taxon>
        <taxon>Bacillati</taxon>
        <taxon>Actinomycetota</taxon>
        <taxon>Actinomycetes</taxon>
        <taxon>Propionibacteriales</taxon>
        <taxon>Nocardioidaceae</taxon>
        <taxon>Nocardioides</taxon>
    </lineage>
</organism>
<dbReference type="EMBL" id="JAALAA010000015">
    <property type="protein sequence ID" value="NGN94521.1"/>
    <property type="molecule type" value="Genomic_DNA"/>
</dbReference>
<evidence type="ECO:0000313" key="4">
    <source>
        <dbReference type="Proteomes" id="UP000483261"/>
    </source>
</evidence>
<dbReference type="Proteomes" id="UP000483261">
    <property type="component" value="Unassembled WGS sequence"/>
</dbReference>